<proteinExistence type="predicted"/>
<protein>
    <recommendedName>
        <fullName evidence="4">HdeD family acid-resistance protein</fullName>
    </recommendedName>
</protein>
<gene>
    <name evidence="2" type="ORF">CUJ83_08685</name>
</gene>
<evidence type="ECO:0000313" key="3">
    <source>
        <dbReference type="Proteomes" id="UP001320159"/>
    </source>
</evidence>
<sequence>MVSSYRYCAIRRSIMLKEKLHELWGNLGLNLILRCILAMIFGTLVFLYPDISPKVFFMIFGTFALMDGLILIMHSLSVRAIDMVWPARLIRGLLGIITAFTVFIRPDLLMPLLIYIISAYAIFSGLLQIYTGIRIRESIRWGSFIILSGILVVSIGIIIVIEPVSGFFNTEHLIGLFAIAYGIMLGVNGLNWEILISKELFQKGK</sequence>
<dbReference type="Pfam" id="PF03729">
    <property type="entry name" value="DUF308"/>
    <property type="match status" value="2"/>
</dbReference>
<dbReference type="EMBL" id="PGCK01000006">
    <property type="protein sequence ID" value="MCD1295072.1"/>
    <property type="molecule type" value="Genomic_DNA"/>
</dbReference>
<dbReference type="GO" id="GO:0005886">
    <property type="term" value="C:plasma membrane"/>
    <property type="evidence" value="ECO:0007669"/>
    <property type="project" value="TreeGrafter"/>
</dbReference>
<keyword evidence="1" id="KW-0472">Membrane</keyword>
<dbReference type="Proteomes" id="UP001320159">
    <property type="component" value="Unassembled WGS sequence"/>
</dbReference>
<keyword evidence="1" id="KW-1133">Transmembrane helix</keyword>
<dbReference type="InterPro" id="IPR005325">
    <property type="entry name" value="DUF308_memb"/>
</dbReference>
<comment type="caution">
    <text evidence="2">The sequence shown here is derived from an EMBL/GenBank/DDBJ whole genome shotgun (WGS) entry which is preliminary data.</text>
</comment>
<keyword evidence="1" id="KW-0812">Transmembrane</keyword>
<dbReference type="AlphaFoldDB" id="A0AAP2RDC9"/>
<dbReference type="PANTHER" id="PTHR34989">
    <property type="entry name" value="PROTEIN HDED"/>
    <property type="match status" value="1"/>
</dbReference>
<keyword evidence="3" id="KW-1185">Reference proteome</keyword>
<feature type="transmembrane region" description="Helical" evidence="1">
    <location>
        <begin position="89"/>
        <end position="106"/>
    </location>
</feature>
<feature type="transmembrane region" description="Helical" evidence="1">
    <location>
        <begin position="55"/>
        <end position="77"/>
    </location>
</feature>
<organism evidence="2 3">
    <name type="scientific">Methanooceanicella nereidis</name>
    <dbReference type="NCBI Taxonomy" id="2052831"/>
    <lineage>
        <taxon>Archaea</taxon>
        <taxon>Methanobacteriati</taxon>
        <taxon>Methanobacteriota</taxon>
        <taxon>Stenosarchaea group</taxon>
        <taxon>Methanomicrobia</taxon>
        <taxon>Methanocellales</taxon>
        <taxon>Methanocellaceae</taxon>
        <taxon>Methanooceanicella</taxon>
    </lineage>
</organism>
<reference evidence="2 3" key="1">
    <citation type="submission" date="2017-11" db="EMBL/GenBank/DDBJ databases">
        <title>Isolation and Characterization of Family Methanocellaceae Species from Potential Methane Hydrate Area Offshore Southwestern Taiwan.</title>
        <authorList>
            <person name="Zhang W.-L."/>
            <person name="Chen W.-C."/>
            <person name="Lai M.-C."/>
            <person name="Chen S.-C."/>
        </authorList>
    </citation>
    <scope>NUCLEOTIDE SEQUENCE [LARGE SCALE GENOMIC DNA]</scope>
    <source>
        <strain evidence="2 3">CWC-04</strain>
    </source>
</reference>
<evidence type="ECO:0008006" key="4">
    <source>
        <dbReference type="Google" id="ProtNLM"/>
    </source>
</evidence>
<feature type="transmembrane region" description="Helical" evidence="1">
    <location>
        <begin position="112"/>
        <end position="130"/>
    </location>
</feature>
<feature type="transmembrane region" description="Helical" evidence="1">
    <location>
        <begin position="142"/>
        <end position="161"/>
    </location>
</feature>
<dbReference type="PANTHER" id="PTHR34989:SF1">
    <property type="entry name" value="PROTEIN HDED"/>
    <property type="match status" value="1"/>
</dbReference>
<dbReference type="InterPro" id="IPR052712">
    <property type="entry name" value="Acid_resist_chaperone_HdeD"/>
</dbReference>
<feature type="transmembrane region" description="Helical" evidence="1">
    <location>
        <begin position="173"/>
        <end position="195"/>
    </location>
</feature>
<name>A0AAP2RDC9_9EURY</name>
<feature type="transmembrane region" description="Helical" evidence="1">
    <location>
        <begin position="27"/>
        <end position="49"/>
    </location>
</feature>
<evidence type="ECO:0000256" key="1">
    <source>
        <dbReference type="SAM" id="Phobius"/>
    </source>
</evidence>
<evidence type="ECO:0000313" key="2">
    <source>
        <dbReference type="EMBL" id="MCD1295072.1"/>
    </source>
</evidence>
<accession>A0AAP2RDC9</accession>